<feature type="transmembrane region" description="Helical" evidence="12">
    <location>
        <begin position="841"/>
        <end position="858"/>
    </location>
</feature>
<dbReference type="Proteomes" id="UP000467840">
    <property type="component" value="Chromosome 8"/>
</dbReference>
<feature type="transmembrane region" description="Helical" evidence="12">
    <location>
        <begin position="377"/>
        <end position="395"/>
    </location>
</feature>
<dbReference type="Gene3D" id="1.20.1560.10">
    <property type="entry name" value="ABC transporter type 1, transmembrane domain"/>
    <property type="match status" value="2"/>
</dbReference>
<keyword evidence="9 12" id="KW-0472">Membrane</keyword>
<feature type="domain" description="ABC transporter" evidence="13">
    <location>
        <begin position="441"/>
        <end position="601"/>
    </location>
</feature>
<dbReference type="GO" id="GO:0005886">
    <property type="term" value="C:plasma membrane"/>
    <property type="evidence" value="ECO:0007669"/>
    <property type="project" value="UniProtKB-SubCell"/>
</dbReference>
<feature type="transmembrane region" description="Helical" evidence="12">
    <location>
        <begin position="921"/>
        <end position="944"/>
    </location>
</feature>
<dbReference type="InterPro" id="IPR039421">
    <property type="entry name" value="Type_1_exporter"/>
</dbReference>
<dbReference type="SMART" id="SM00382">
    <property type="entry name" value="AAA"/>
    <property type="match status" value="2"/>
</dbReference>
<feature type="compositionally biased region" description="Basic and acidic residues" evidence="11">
    <location>
        <begin position="63"/>
        <end position="78"/>
    </location>
</feature>
<feature type="compositionally biased region" description="Polar residues" evidence="11">
    <location>
        <begin position="1267"/>
        <end position="1277"/>
    </location>
</feature>
<feature type="transmembrane region" description="Helical" evidence="12">
    <location>
        <begin position="242"/>
        <end position="261"/>
    </location>
</feature>
<evidence type="ECO:0000259" key="14">
    <source>
        <dbReference type="PROSITE" id="PS50929"/>
    </source>
</evidence>
<dbReference type="GO" id="GO:0009733">
    <property type="term" value="P:response to auxin"/>
    <property type="evidence" value="ECO:0007669"/>
    <property type="project" value="UniProtKB-ARBA"/>
</dbReference>
<name>A0A6A6KR31_HEVBR</name>
<dbReference type="GO" id="GO:0009958">
    <property type="term" value="P:positive gravitropism"/>
    <property type="evidence" value="ECO:0007669"/>
    <property type="project" value="UniProtKB-ARBA"/>
</dbReference>
<dbReference type="GO" id="GO:0090374">
    <property type="term" value="P:oligopeptide export from mitochondrion"/>
    <property type="evidence" value="ECO:0007669"/>
    <property type="project" value="TreeGrafter"/>
</dbReference>
<dbReference type="PANTHER" id="PTHR43394:SF11">
    <property type="entry name" value="ATP-BINDING CASSETTE TRANSPORTER"/>
    <property type="match status" value="1"/>
</dbReference>
<feature type="domain" description="ABC transporter" evidence="13">
    <location>
        <begin position="1020"/>
        <end position="1256"/>
    </location>
</feature>
<dbReference type="PROSITE" id="PS50893">
    <property type="entry name" value="ABC_TRANSPORTER_2"/>
    <property type="match status" value="2"/>
</dbReference>
<dbReference type="GO" id="GO:0048443">
    <property type="term" value="P:stamen development"/>
    <property type="evidence" value="ECO:0007669"/>
    <property type="project" value="UniProtKB-ARBA"/>
</dbReference>
<proteinExistence type="inferred from homology"/>
<dbReference type="CDD" id="cd18577">
    <property type="entry name" value="ABC_6TM_Pgp_ABCB1_D1_like"/>
    <property type="match status" value="1"/>
</dbReference>
<keyword evidence="3" id="KW-0813">Transport</keyword>
<dbReference type="GO" id="GO:0015421">
    <property type="term" value="F:ABC-type oligopeptide transporter activity"/>
    <property type="evidence" value="ECO:0007669"/>
    <property type="project" value="TreeGrafter"/>
</dbReference>
<dbReference type="GO" id="GO:0016887">
    <property type="term" value="F:ATP hydrolysis activity"/>
    <property type="evidence" value="ECO:0007669"/>
    <property type="project" value="InterPro"/>
</dbReference>
<dbReference type="GO" id="GO:0043481">
    <property type="term" value="P:anthocyanin accumulation in tissues in response to UV light"/>
    <property type="evidence" value="ECO:0007669"/>
    <property type="project" value="UniProtKB-ARBA"/>
</dbReference>
<gene>
    <name evidence="15" type="ORF">GH714_039055</name>
</gene>
<dbReference type="GO" id="GO:0005524">
    <property type="term" value="F:ATP binding"/>
    <property type="evidence" value="ECO:0007669"/>
    <property type="project" value="UniProtKB-KW"/>
</dbReference>
<comment type="similarity">
    <text evidence="2">Belongs to the ABC transporter superfamily. ABCB family. Multidrug resistance exporter (TC 3.A.1.201) subfamily.</text>
</comment>
<protein>
    <recommendedName>
        <fullName evidence="17">ABC transporter family protein</fullName>
    </recommendedName>
</protein>
<dbReference type="InterPro" id="IPR027417">
    <property type="entry name" value="P-loop_NTPase"/>
</dbReference>
<sequence>MSQESQEIKTIEQWKWSEMQGLELVPPAHDPFINNTASAPPTPTLTINSKEHQQQEENNQETVLERREMDNTTPKKDGSGAGSSSSPSGNGEKSGDVATVGFGELFRFADGLDYVLMAIGSIGALVHGSSLPLFLRFFADLVNSFGSNANDMDKMMQEVLKYAFYFLIVGAAIWASSWAEISCWMWTGERQTTRMRIKYLEAALNQDIQYFDTEVRTSDVVFAINTDAVMVQDAISEKLGNFLHYMATFVSGFVVGFTAVWQLALVTLAVVPLIAVIAAIHTNTLAKLSGKSQEALSQAGNIVEQTIVQIRVVLAFVGESRALQGYSSALKVAQRVGYKSGFAKGMGLGATYFVVFCCYALLLWYGGYLVRHHYTNGGLAIATMFAVMIGGLALGQSAPSMGAFAKAKVAATKIFRIIDHKPAVDRNSESGLELDSVTGLVELKNVDFSYPSRPDVRILNNFTLNVSAGKTIALVGSSGSGKSTVVSLIERFYDPNSGERGLQLSGGQKQRIAIARAMLKNPAILLLDEATSALDSESEKLVQEALDRFMIGRTTLVIAHRLSTIRKADLVAVLQQGSVTEIGTHDELIAKGENGVYAKLIRMQEMAHETAMNNARKSSARPSSARNSVSSPIIARNSSYGRSPYSRRLSDFSTSDFSLSLDATHSNYRLEKLAFKEQASSFWRLAKMNSPEWVYALVGSVGSVICGSLSAFFAYVLSAVLSVYYNQNHAYMSREIGKYCYLLIGLSSAALIFNTLQHFFWDIVGENLTKRVREKMLSAVLKNEMAWFDQEENESARIAARLALDANNVRSAIGDRISVIVQNTALMLVACTAGFVLQWRLALVLISVFPLVVAATVLQKMFMTGFSGDLEAAHAKATQLAGEAIANVRTVAAFNSESQIVGLFDTNLQIPLRRCFWKGQIAGSGFGIAQFSLYASYALGLWYASWLVKHGISDFSKTIRVFMVLMVSANGAAETLTLAPDFIKGGRAMRSVFDLLDRKTEIEPDDPDATAVPDRLRGEVELKHVDFSYPTRPDVPIFRDLNLRARAGKTLALVGPSGCGKSSVIALIQRFYEPSSGRVMIDGKDIRKYNLKSLRKHIAMVPQEPCLFAATIYENIAYGHESATEAEIIEAATLANAHKFISGLPDGYKTFVGERGVQLSGGQKQRIAIARALVRRAELMLLDEATSALDAESERSVQEALDRACSGKTTIVVAHRLSTIRNAHVIAVIDDGKVAEQGSHSHLLKNYPDGCYARMIQLQRFTHSQVIGMTSGSSSSARQKDDEEREG</sequence>
<dbReference type="Pfam" id="PF00664">
    <property type="entry name" value="ABC_membrane"/>
    <property type="match status" value="2"/>
</dbReference>
<dbReference type="GO" id="GO:0009640">
    <property type="term" value="P:photomorphogenesis"/>
    <property type="evidence" value="ECO:0007669"/>
    <property type="project" value="UniProtKB-ARBA"/>
</dbReference>
<dbReference type="InterPro" id="IPR036640">
    <property type="entry name" value="ABC1_TM_sf"/>
</dbReference>
<dbReference type="InterPro" id="IPR011527">
    <property type="entry name" value="ABC1_TM_dom"/>
</dbReference>
<dbReference type="GO" id="GO:0009741">
    <property type="term" value="P:response to brassinosteroid"/>
    <property type="evidence" value="ECO:0007669"/>
    <property type="project" value="UniProtKB-ARBA"/>
</dbReference>
<comment type="caution">
    <text evidence="15">The sequence shown here is derived from an EMBL/GenBank/DDBJ whole genome shotgun (WGS) entry which is preliminary data.</text>
</comment>
<feature type="compositionally biased region" description="Basic and acidic residues" evidence="11">
    <location>
        <begin position="1278"/>
        <end position="1287"/>
    </location>
</feature>
<evidence type="ECO:0000256" key="1">
    <source>
        <dbReference type="ARBA" id="ARBA00004651"/>
    </source>
</evidence>
<feature type="transmembrane region" description="Helical" evidence="12">
    <location>
        <begin position="959"/>
        <end position="979"/>
    </location>
</feature>
<evidence type="ECO:0000256" key="5">
    <source>
        <dbReference type="ARBA" id="ARBA00022737"/>
    </source>
</evidence>
<dbReference type="GO" id="GO:1900459">
    <property type="term" value="P:positive regulation of brassinosteroid mediated signaling pathway"/>
    <property type="evidence" value="ECO:0007669"/>
    <property type="project" value="UniProtKB-ARBA"/>
</dbReference>
<feature type="region of interest" description="Disordered" evidence="11">
    <location>
        <begin position="1267"/>
        <end position="1287"/>
    </location>
</feature>
<evidence type="ECO:0000256" key="2">
    <source>
        <dbReference type="ARBA" id="ARBA00007577"/>
    </source>
</evidence>
<dbReference type="InterPro" id="IPR017871">
    <property type="entry name" value="ABC_transporter-like_CS"/>
</dbReference>
<comment type="subcellular location">
    <subcellularLocation>
        <location evidence="1">Cell membrane</location>
        <topology evidence="1">Multi-pass membrane protein</topology>
    </subcellularLocation>
</comment>
<dbReference type="GO" id="GO:0010329">
    <property type="term" value="F:auxin efflux transmembrane transporter activity"/>
    <property type="evidence" value="ECO:0007669"/>
    <property type="project" value="UniProtKB-ARBA"/>
</dbReference>
<dbReference type="GO" id="GO:0005743">
    <property type="term" value="C:mitochondrial inner membrane"/>
    <property type="evidence" value="ECO:0007669"/>
    <property type="project" value="TreeGrafter"/>
</dbReference>
<feature type="compositionally biased region" description="Polar residues" evidence="11">
    <location>
        <begin position="33"/>
        <end position="48"/>
    </location>
</feature>
<keyword evidence="8 12" id="KW-1133">Transmembrane helix</keyword>
<evidence type="ECO:0000256" key="3">
    <source>
        <dbReference type="ARBA" id="ARBA00022448"/>
    </source>
</evidence>
<accession>A0A6A6KR31</accession>
<dbReference type="CDD" id="cd18578">
    <property type="entry name" value="ABC_6TM_Pgp_ABCB1_D2_like"/>
    <property type="match status" value="1"/>
</dbReference>
<keyword evidence="6" id="KW-0547">Nucleotide-binding</keyword>
<dbReference type="FunFam" id="1.20.1560.10:FF:000009">
    <property type="entry name" value="ABC transporter B family member 1"/>
    <property type="match status" value="1"/>
</dbReference>
<dbReference type="FunFam" id="1.20.1560.10:FF:000029">
    <property type="entry name" value="ABC transporter B family member 1"/>
    <property type="match status" value="1"/>
</dbReference>
<evidence type="ECO:0000256" key="8">
    <source>
        <dbReference type="ARBA" id="ARBA00022989"/>
    </source>
</evidence>
<dbReference type="GO" id="GO:0010328">
    <property type="term" value="F:auxin influx transmembrane transporter activity"/>
    <property type="evidence" value="ECO:0007669"/>
    <property type="project" value="UniProtKB-ARBA"/>
</dbReference>
<keyword evidence="5" id="KW-0677">Repeat</keyword>
<feature type="transmembrane region" description="Helical" evidence="12">
    <location>
        <begin position="114"/>
        <end position="135"/>
    </location>
</feature>
<feature type="transmembrane region" description="Helical" evidence="12">
    <location>
        <begin position="345"/>
        <end position="365"/>
    </location>
</feature>
<dbReference type="PROSITE" id="PS00211">
    <property type="entry name" value="ABC_TRANSPORTER_1"/>
    <property type="match status" value="2"/>
</dbReference>
<dbReference type="FunFam" id="1.20.1560.10:FF:000033">
    <property type="entry name" value="ABC transporter B family member 19"/>
    <property type="match status" value="1"/>
</dbReference>
<keyword evidence="4 12" id="KW-0812">Transmembrane</keyword>
<evidence type="ECO:0000313" key="16">
    <source>
        <dbReference type="Proteomes" id="UP000467840"/>
    </source>
</evidence>
<feature type="transmembrane region" description="Helical" evidence="12">
    <location>
        <begin position="817"/>
        <end position="835"/>
    </location>
</feature>
<dbReference type="PANTHER" id="PTHR43394">
    <property type="entry name" value="ATP-DEPENDENT PERMEASE MDL1, MITOCHONDRIAL"/>
    <property type="match status" value="1"/>
</dbReference>
<dbReference type="EMBL" id="JAAGAX010000016">
    <property type="protein sequence ID" value="KAF2289899.1"/>
    <property type="molecule type" value="Genomic_DNA"/>
</dbReference>
<dbReference type="GO" id="GO:0009926">
    <property type="term" value="P:auxin polar transport"/>
    <property type="evidence" value="ECO:0007669"/>
    <property type="project" value="UniProtKB-ARBA"/>
</dbReference>
<evidence type="ECO:0000256" key="11">
    <source>
        <dbReference type="SAM" id="MobiDB-lite"/>
    </source>
</evidence>
<feature type="transmembrane region" description="Helical" evidence="12">
    <location>
        <begin position="693"/>
        <end position="721"/>
    </location>
</feature>
<dbReference type="GO" id="GO:0008361">
    <property type="term" value="P:regulation of cell size"/>
    <property type="evidence" value="ECO:0007669"/>
    <property type="project" value="UniProtKB-ARBA"/>
</dbReference>
<dbReference type="CDD" id="cd03249">
    <property type="entry name" value="ABC_MTABC3_MDL1_MDL2"/>
    <property type="match status" value="1"/>
</dbReference>
<dbReference type="GO" id="GO:0009637">
    <property type="term" value="P:response to blue light"/>
    <property type="evidence" value="ECO:0007669"/>
    <property type="project" value="UniProtKB-ARBA"/>
</dbReference>
<dbReference type="FunFam" id="3.40.50.300:FF:000066">
    <property type="entry name" value="ABC transporter B family member 1"/>
    <property type="match status" value="1"/>
</dbReference>
<dbReference type="InterPro" id="IPR003439">
    <property type="entry name" value="ABC_transporter-like_ATP-bd"/>
</dbReference>
<dbReference type="Pfam" id="PF00005">
    <property type="entry name" value="ABC_tran"/>
    <property type="match status" value="3"/>
</dbReference>
<dbReference type="InterPro" id="IPR003593">
    <property type="entry name" value="AAA+_ATPase"/>
</dbReference>
<feature type="transmembrane region" description="Helical" evidence="12">
    <location>
        <begin position="741"/>
        <end position="761"/>
    </location>
</feature>
<feature type="domain" description="ABC transmembrane type-1" evidence="14">
    <location>
        <begin position="697"/>
        <end position="984"/>
    </location>
</feature>
<feature type="region of interest" description="Disordered" evidence="11">
    <location>
        <begin position="25"/>
        <end position="94"/>
    </location>
</feature>
<keyword evidence="10" id="KW-0325">Glycoprotein</keyword>
<evidence type="ECO:0000256" key="4">
    <source>
        <dbReference type="ARBA" id="ARBA00022692"/>
    </source>
</evidence>
<evidence type="ECO:0000313" key="15">
    <source>
        <dbReference type="EMBL" id="KAF2289899.1"/>
    </source>
</evidence>
<keyword evidence="16" id="KW-1185">Reference proteome</keyword>
<keyword evidence="7" id="KW-0067">ATP-binding</keyword>
<feature type="compositionally biased region" description="Low complexity" evidence="11">
    <location>
        <begin position="82"/>
        <end position="91"/>
    </location>
</feature>
<reference evidence="15 16" key="1">
    <citation type="journal article" date="2020" name="Mol. Plant">
        <title>The Chromosome-Based Rubber Tree Genome Provides New Insights into Spurge Genome Evolution and Rubber Biosynthesis.</title>
        <authorList>
            <person name="Liu J."/>
            <person name="Shi C."/>
            <person name="Shi C.C."/>
            <person name="Li W."/>
            <person name="Zhang Q.J."/>
            <person name="Zhang Y."/>
            <person name="Li K."/>
            <person name="Lu H.F."/>
            <person name="Shi C."/>
            <person name="Zhu S.T."/>
            <person name="Xiao Z.Y."/>
            <person name="Nan H."/>
            <person name="Yue Y."/>
            <person name="Zhu X.G."/>
            <person name="Wu Y."/>
            <person name="Hong X.N."/>
            <person name="Fan G.Y."/>
            <person name="Tong Y."/>
            <person name="Zhang D."/>
            <person name="Mao C.L."/>
            <person name="Liu Y.L."/>
            <person name="Hao S.J."/>
            <person name="Liu W.Q."/>
            <person name="Lv M.Q."/>
            <person name="Zhang H.B."/>
            <person name="Liu Y."/>
            <person name="Hu-Tang G.R."/>
            <person name="Wang J.P."/>
            <person name="Wang J.H."/>
            <person name="Sun Y.H."/>
            <person name="Ni S.B."/>
            <person name="Chen W.B."/>
            <person name="Zhang X.C."/>
            <person name="Jiao Y.N."/>
            <person name="Eichler E.E."/>
            <person name="Li G.H."/>
            <person name="Liu X."/>
            <person name="Gao L.Z."/>
        </authorList>
    </citation>
    <scope>NUCLEOTIDE SEQUENCE [LARGE SCALE GENOMIC DNA]</scope>
    <source>
        <strain evidence="16">cv. GT1</strain>
        <tissue evidence="15">Leaf</tissue>
    </source>
</reference>
<feature type="transmembrane region" description="Helical" evidence="12">
    <location>
        <begin position="162"/>
        <end position="186"/>
    </location>
</feature>
<dbReference type="SUPFAM" id="SSF52540">
    <property type="entry name" value="P-loop containing nucleoside triphosphate hydrolases"/>
    <property type="match status" value="2"/>
</dbReference>
<dbReference type="Gene3D" id="3.40.50.300">
    <property type="entry name" value="P-loop containing nucleotide triphosphate hydrolases"/>
    <property type="match status" value="2"/>
</dbReference>
<evidence type="ECO:0000256" key="6">
    <source>
        <dbReference type="ARBA" id="ARBA00022741"/>
    </source>
</evidence>
<evidence type="ECO:0000256" key="9">
    <source>
        <dbReference type="ARBA" id="ARBA00023136"/>
    </source>
</evidence>
<evidence type="ECO:0008006" key="17">
    <source>
        <dbReference type="Google" id="ProtNLM"/>
    </source>
</evidence>
<dbReference type="PROSITE" id="PS50929">
    <property type="entry name" value="ABC_TM1F"/>
    <property type="match status" value="2"/>
</dbReference>
<evidence type="ECO:0000256" key="10">
    <source>
        <dbReference type="ARBA" id="ARBA00023180"/>
    </source>
</evidence>
<dbReference type="SUPFAM" id="SSF90123">
    <property type="entry name" value="ABC transporter transmembrane region"/>
    <property type="match status" value="2"/>
</dbReference>
<evidence type="ECO:0000256" key="7">
    <source>
        <dbReference type="ARBA" id="ARBA00022840"/>
    </source>
</evidence>
<evidence type="ECO:0000256" key="12">
    <source>
        <dbReference type="SAM" id="Phobius"/>
    </source>
</evidence>
<evidence type="ECO:0000259" key="13">
    <source>
        <dbReference type="PROSITE" id="PS50893"/>
    </source>
</evidence>
<feature type="domain" description="ABC transmembrane type-1" evidence="14">
    <location>
        <begin position="118"/>
        <end position="406"/>
    </location>
</feature>
<organism evidence="15 16">
    <name type="scientific">Hevea brasiliensis</name>
    <name type="common">Para rubber tree</name>
    <name type="synonym">Siphonia brasiliensis</name>
    <dbReference type="NCBI Taxonomy" id="3981"/>
    <lineage>
        <taxon>Eukaryota</taxon>
        <taxon>Viridiplantae</taxon>
        <taxon>Streptophyta</taxon>
        <taxon>Embryophyta</taxon>
        <taxon>Tracheophyta</taxon>
        <taxon>Spermatophyta</taxon>
        <taxon>Magnoliopsida</taxon>
        <taxon>eudicotyledons</taxon>
        <taxon>Gunneridae</taxon>
        <taxon>Pentapetalae</taxon>
        <taxon>rosids</taxon>
        <taxon>fabids</taxon>
        <taxon>Malpighiales</taxon>
        <taxon>Euphorbiaceae</taxon>
        <taxon>Crotonoideae</taxon>
        <taxon>Micrandreae</taxon>
        <taxon>Hevea</taxon>
    </lineage>
</organism>